<dbReference type="InterPro" id="IPR029065">
    <property type="entry name" value="Enolase_C-like"/>
</dbReference>
<dbReference type="Gene3D" id="3.20.20.120">
    <property type="entry name" value="Enolase-like C-terminal domain"/>
    <property type="match status" value="1"/>
</dbReference>
<dbReference type="CDD" id="cd03316">
    <property type="entry name" value="MR_like"/>
    <property type="match status" value="1"/>
</dbReference>
<name>A0A4V6PD98_9ACTN</name>
<comment type="caution">
    <text evidence="3">The sequence shown here is derived from an EMBL/GenBank/DDBJ whole genome shotgun (WGS) entry which is preliminary data.</text>
</comment>
<dbReference type="Pfam" id="PF02746">
    <property type="entry name" value="MR_MLE_N"/>
    <property type="match status" value="1"/>
</dbReference>
<proteinExistence type="predicted"/>
<dbReference type="EMBL" id="SMKR01000042">
    <property type="protein sequence ID" value="TDD26807.1"/>
    <property type="molecule type" value="Genomic_DNA"/>
</dbReference>
<dbReference type="SUPFAM" id="SSF54826">
    <property type="entry name" value="Enolase N-terminal domain-like"/>
    <property type="match status" value="1"/>
</dbReference>
<sequence>MLIAEVEVFVLKLRGDTYLGQKQEETERSGYFLREPWRSLYSGGYETVLVRLVAEDGTSGWGEALAPVGPEIVAAAIRTLLAPVVLGSVATRPRPTFLRLRDLMRERGHLVGHQADALAAVDIALWDLAGRVSARPVSALMGGALRDEVPVYVSGLPESTRQGRRDLAKRWLDDGATTVKLHLGHGIAADLETVDDVIDAAPGLTVAVDAHWRYQLPEALRLSDALAERGVAFLEAPLNPEDVDGHRRLALAARLPIAVGESLRNRFEADHWLTSGALHLLQPDVGRTGLTEGMAMTQLAAARHVAIAPHHSSGLGIALAAGIQLSAVVEDLLAFEYQPTSVKVGASILTDPLVFQPAAVAVPSGPGLGVEIDYDAVSALAEEY</sequence>
<dbReference type="InterPro" id="IPR013342">
    <property type="entry name" value="Mandelate_racemase_C"/>
</dbReference>
<dbReference type="Pfam" id="PF13378">
    <property type="entry name" value="MR_MLE_C"/>
    <property type="match status" value="1"/>
</dbReference>
<dbReference type="InterPro" id="IPR013341">
    <property type="entry name" value="Mandelate_racemase_N_dom"/>
</dbReference>
<evidence type="ECO:0000259" key="2">
    <source>
        <dbReference type="SMART" id="SM00922"/>
    </source>
</evidence>
<evidence type="ECO:0000256" key="1">
    <source>
        <dbReference type="ARBA" id="ARBA00023239"/>
    </source>
</evidence>
<dbReference type="PANTHER" id="PTHR48080:SF2">
    <property type="entry name" value="D-GALACTONATE DEHYDRATASE"/>
    <property type="match status" value="1"/>
</dbReference>
<dbReference type="PANTHER" id="PTHR48080">
    <property type="entry name" value="D-GALACTONATE DEHYDRATASE-RELATED"/>
    <property type="match status" value="1"/>
</dbReference>
<accession>A0A4V6PD98</accession>
<dbReference type="GO" id="GO:0009063">
    <property type="term" value="P:amino acid catabolic process"/>
    <property type="evidence" value="ECO:0007669"/>
    <property type="project" value="InterPro"/>
</dbReference>
<dbReference type="Proteomes" id="UP000295172">
    <property type="component" value="Unassembled WGS sequence"/>
</dbReference>
<dbReference type="SMART" id="SM00922">
    <property type="entry name" value="MR_MLE"/>
    <property type="match status" value="1"/>
</dbReference>
<dbReference type="SUPFAM" id="SSF51604">
    <property type="entry name" value="Enolase C-terminal domain-like"/>
    <property type="match status" value="1"/>
</dbReference>
<dbReference type="GO" id="GO:0016829">
    <property type="term" value="F:lyase activity"/>
    <property type="evidence" value="ECO:0007669"/>
    <property type="project" value="UniProtKB-KW"/>
</dbReference>
<dbReference type="InterPro" id="IPR029017">
    <property type="entry name" value="Enolase-like_N"/>
</dbReference>
<dbReference type="SFLD" id="SFLDG00179">
    <property type="entry name" value="mandelate_racemase"/>
    <property type="match status" value="1"/>
</dbReference>
<dbReference type="InterPro" id="IPR034593">
    <property type="entry name" value="DgoD-like"/>
</dbReference>
<dbReference type="OrthoDB" id="9774531at2"/>
<dbReference type="Gene3D" id="3.30.390.10">
    <property type="entry name" value="Enolase-like, N-terminal domain"/>
    <property type="match status" value="1"/>
</dbReference>
<evidence type="ECO:0000313" key="4">
    <source>
        <dbReference type="Proteomes" id="UP000295172"/>
    </source>
</evidence>
<feature type="domain" description="Mandelate racemase/muconate lactonizing enzyme C-terminal" evidence="2">
    <location>
        <begin position="161"/>
        <end position="256"/>
    </location>
</feature>
<keyword evidence="4" id="KW-1185">Reference proteome</keyword>
<dbReference type="RefSeq" id="WP_132319387.1">
    <property type="nucleotide sequence ID" value="NZ_SMKR01000042.1"/>
</dbReference>
<dbReference type="InterPro" id="IPR018110">
    <property type="entry name" value="Mandel_Rmase/mucon_lact_enz_CS"/>
</dbReference>
<keyword evidence="1" id="KW-0456">Lyase</keyword>
<reference evidence="3 4" key="1">
    <citation type="submission" date="2019-02" db="EMBL/GenBank/DDBJ databases">
        <title>Draft genome sequences of novel Actinobacteria.</title>
        <authorList>
            <person name="Sahin N."/>
            <person name="Ay H."/>
            <person name="Saygin H."/>
        </authorList>
    </citation>
    <scope>NUCLEOTIDE SEQUENCE [LARGE SCALE GENOMIC DNA]</scope>
    <source>
        <strain evidence="3 4">16K104</strain>
    </source>
</reference>
<gene>
    <name evidence="3" type="ORF">E1218_12170</name>
</gene>
<dbReference type="SFLD" id="SFLDS00001">
    <property type="entry name" value="Enolase"/>
    <property type="match status" value="1"/>
</dbReference>
<evidence type="ECO:0000313" key="3">
    <source>
        <dbReference type="EMBL" id="TDD26807.1"/>
    </source>
</evidence>
<organism evidence="3 4">
    <name type="scientific">Kribbella turkmenica</name>
    <dbReference type="NCBI Taxonomy" id="2530375"/>
    <lineage>
        <taxon>Bacteria</taxon>
        <taxon>Bacillati</taxon>
        <taxon>Actinomycetota</taxon>
        <taxon>Actinomycetes</taxon>
        <taxon>Propionibacteriales</taxon>
        <taxon>Kribbellaceae</taxon>
        <taxon>Kribbella</taxon>
    </lineage>
</organism>
<dbReference type="AlphaFoldDB" id="A0A4V6PD98"/>
<dbReference type="PROSITE" id="PS00908">
    <property type="entry name" value="MR_MLE_1"/>
    <property type="match status" value="1"/>
</dbReference>
<dbReference type="InterPro" id="IPR036849">
    <property type="entry name" value="Enolase-like_C_sf"/>
</dbReference>
<protein>
    <submittedName>
        <fullName evidence="3">Mandelate racemase/muconate lactonizing enzyme family protein</fullName>
    </submittedName>
</protein>